<keyword evidence="9 13" id="KW-0460">Magnesium</keyword>
<keyword evidence="6 13" id="KW-0479">Metal-binding</keyword>
<comment type="caution">
    <text evidence="15">The sequence shown here is derived from an EMBL/GenBank/DDBJ whole genome shotgun (WGS) entry which is preliminary data.</text>
</comment>
<dbReference type="GO" id="GO:0005737">
    <property type="term" value="C:cytoplasm"/>
    <property type="evidence" value="ECO:0007669"/>
    <property type="project" value="UniProtKB-SubCell"/>
</dbReference>
<dbReference type="AlphaFoldDB" id="A0A0G0HDV8"/>
<accession>A0A0G0HDV8</accession>
<dbReference type="PANTHER" id="PTHR11538:SF41">
    <property type="entry name" value="PHENYLALANINE--TRNA LIGASE, MITOCHONDRIAL"/>
    <property type="match status" value="1"/>
</dbReference>
<evidence type="ECO:0000256" key="5">
    <source>
        <dbReference type="ARBA" id="ARBA00022598"/>
    </source>
</evidence>
<evidence type="ECO:0000313" key="16">
    <source>
        <dbReference type="Proteomes" id="UP000034591"/>
    </source>
</evidence>
<evidence type="ECO:0000256" key="13">
    <source>
        <dbReference type="HAMAP-Rule" id="MF_00281"/>
    </source>
</evidence>
<protein>
    <recommendedName>
        <fullName evidence="13">Phenylalanine--tRNA ligase alpha subunit</fullName>
        <ecNumber evidence="13">6.1.1.20</ecNumber>
    </recommendedName>
    <alternativeName>
        <fullName evidence="13">Phenylalanyl-tRNA synthetase alpha subunit</fullName>
        <shortName evidence="13">PheRS</shortName>
    </alternativeName>
</protein>
<dbReference type="CDD" id="cd00496">
    <property type="entry name" value="PheRS_alpha_core"/>
    <property type="match status" value="1"/>
</dbReference>
<keyword evidence="8 13" id="KW-0067">ATP-binding</keyword>
<dbReference type="Pfam" id="PF02912">
    <property type="entry name" value="Phe_tRNA-synt_N"/>
    <property type="match status" value="1"/>
</dbReference>
<comment type="subcellular location">
    <subcellularLocation>
        <location evidence="1 13">Cytoplasm</location>
    </subcellularLocation>
</comment>
<keyword evidence="7 13" id="KW-0547">Nucleotide-binding</keyword>
<keyword evidence="5 13" id="KW-0436">Ligase</keyword>
<comment type="similarity">
    <text evidence="2 13">Belongs to the class-II aminoacyl-tRNA synthetase family. Phe-tRNA synthetase alpha subunit type 1 subfamily.</text>
</comment>
<dbReference type="EC" id="6.1.1.20" evidence="13"/>
<dbReference type="InterPro" id="IPR010978">
    <property type="entry name" value="tRNA-bd_arm"/>
</dbReference>
<evidence type="ECO:0000256" key="8">
    <source>
        <dbReference type="ARBA" id="ARBA00022840"/>
    </source>
</evidence>
<dbReference type="EMBL" id="LBTI01000040">
    <property type="protein sequence ID" value="KKQ36725.1"/>
    <property type="molecule type" value="Genomic_DNA"/>
</dbReference>
<dbReference type="PROSITE" id="PS50862">
    <property type="entry name" value="AA_TRNA_LIGASE_II"/>
    <property type="match status" value="1"/>
</dbReference>
<comment type="cofactor">
    <cofactor evidence="13">
        <name>Mg(2+)</name>
        <dbReference type="ChEBI" id="CHEBI:18420"/>
    </cofactor>
    <text evidence="13">Binds 2 magnesium ions per tetramer.</text>
</comment>
<dbReference type="InterPro" id="IPR022911">
    <property type="entry name" value="Phe_tRNA_ligase_alpha1_bac"/>
</dbReference>
<evidence type="ECO:0000256" key="4">
    <source>
        <dbReference type="ARBA" id="ARBA00022490"/>
    </source>
</evidence>
<dbReference type="InterPro" id="IPR004529">
    <property type="entry name" value="Phe-tRNA-synth_IIc_asu"/>
</dbReference>
<gene>
    <name evidence="13" type="primary">pheS</name>
    <name evidence="15" type="ORF">US53_C0040G0004</name>
</gene>
<evidence type="ECO:0000256" key="9">
    <source>
        <dbReference type="ARBA" id="ARBA00022842"/>
    </source>
</evidence>
<comment type="catalytic activity">
    <reaction evidence="12 13">
        <text>tRNA(Phe) + L-phenylalanine + ATP = L-phenylalanyl-tRNA(Phe) + AMP + diphosphate + H(+)</text>
        <dbReference type="Rhea" id="RHEA:19413"/>
        <dbReference type="Rhea" id="RHEA-COMP:9668"/>
        <dbReference type="Rhea" id="RHEA-COMP:9699"/>
        <dbReference type="ChEBI" id="CHEBI:15378"/>
        <dbReference type="ChEBI" id="CHEBI:30616"/>
        <dbReference type="ChEBI" id="CHEBI:33019"/>
        <dbReference type="ChEBI" id="CHEBI:58095"/>
        <dbReference type="ChEBI" id="CHEBI:78442"/>
        <dbReference type="ChEBI" id="CHEBI:78531"/>
        <dbReference type="ChEBI" id="CHEBI:456215"/>
        <dbReference type="EC" id="6.1.1.20"/>
    </reaction>
</comment>
<dbReference type="HAMAP" id="MF_00281">
    <property type="entry name" value="Phe_tRNA_synth_alpha1"/>
    <property type="match status" value="1"/>
</dbReference>
<evidence type="ECO:0000256" key="10">
    <source>
        <dbReference type="ARBA" id="ARBA00022917"/>
    </source>
</evidence>
<proteinExistence type="inferred from homology"/>
<dbReference type="GO" id="GO:0000287">
    <property type="term" value="F:magnesium ion binding"/>
    <property type="evidence" value="ECO:0007669"/>
    <property type="project" value="UniProtKB-UniRule"/>
</dbReference>
<dbReference type="InterPro" id="IPR045864">
    <property type="entry name" value="aa-tRNA-synth_II/BPL/LPL"/>
</dbReference>
<comment type="subunit">
    <text evidence="3 13">Tetramer of two alpha and two beta subunits.</text>
</comment>
<dbReference type="Pfam" id="PF01409">
    <property type="entry name" value="tRNA-synt_2d"/>
    <property type="match status" value="1"/>
</dbReference>
<evidence type="ECO:0000259" key="14">
    <source>
        <dbReference type="PROSITE" id="PS50862"/>
    </source>
</evidence>
<dbReference type="Proteomes" id="UP000034591">
    <property type="component" value="Unassembled WGS sequence"/>
</dbReference>
<feature type="domain" description="Aminoacyl-transfer RNA synthetases class-II family profile" evidence="14">
    <location>
        <begin position="116"/>
        <end position="315"/>
    </location>
</feature>
<dbReference type="PATRIC" id="fig|1618545.3.peg.598"/>
<keyword evidence="11 13" id="KW-0030">Aminoacyl-tRNA synthetase</keyword>
<keyword evidence="4 13" id="KW-0963">Cytoplasm</keyword>
<reference evidence="15 16" key="1">
    <citation type="journal article" date="2015" name="Nature">
        <title>rRNA introns, odd ribosomes, and small enigmatic genomes across a large radiation of phyla.</title>
        <authorList>
            <person name="Brown C.T."/>
            <person name="Hug L.A."/>
            <person name="Thomas B.C."/>
            <person name="Sharon I."/>
            <person name="Castelle C.J."/>
            <person name="Singh A."/>
            <person name="Wilkins M.J."/>
            <person name="Williams K.H."/>
            <person name="Banfield J.F."/>
        </authorList>
    </citation>
    <scope>NUCLEOTIDE SEQUENCE [LARGE SCALE GENOMIC DNA]</scope>
</reference>
<dbReference type="InterPro" id="IPR002319">
    <property type="entry name" value="Phenylalanyl-tRNA_Synthase"/>
</dbReference>
<evidence type="ECO:0000256" key="2">
    <source>
        <dbReference type="ARBA" id="ARBA00010207"/>
    </source>
</evidence>
<dbReference type="GO" id="GO:0000049">
    <property type="term" value="F:tRNA binding"/>
    <property type="evidence" value="ECO:0007669"/>
    <property type="project" value="InterPro"/>
</dbReference>
<organism evidence="15 16">
    <name type="scientific">Candidatus Woesebacteria bacterium GW2011_GWA1_37_7</name>
    <dbReference type="NCBI Taxonomy" id="1618545"/>
    <lineage>
        <taxon>Bacteria</taxon>
        <taxon>Candidatus Woeseibacteriota</taxon>
    </lineage>
</organism>
<evidence type="ECO:0000256" key="12">
    <source>
        <dbReference type="ARBA" id="ARBA00049255"/>
    </source>
</evidence>
<dbReference type="NCBIfam" id="TIGR00468">
    <property type="entry name" value="pheS"/>
    <property type="match status" value="1"/>
</dbReference>
<keyword evidence="10 13" id="KW-0648">Protein biosynthesis</keyword>
<dbReference type="Gene3D" id="3.30.930.10">
    <property type="entry name" value="Bira Bifunctional Protein, Domain 2"/>
    <property type="match status" value="1"/>
</dbReference>
<dbReference type="STRING" id="1618545.US53_C0040G0004"/>
<evidence type="ECO:0000313" key="15">
    <source>
        <dbReference type="EMBL" id="KKQ36725.1"/>
    </source>
</evidence>
<sequence>MREDILNIKNQSIARITEIGSQTELSELKVEFLGRKGKINKLIKDIKRLSDEDKKEAGRAINDTKAAIEQAIQSKIEELETHKLLHVKWFDPTVPGIPYKIGHLHPTTIVVNEMFDIFKHLGFSIIEGPEIESDLYNFEKLNLPKDHPARSLQDALYVEDPEVVLRTHTSSVEVRALSTIKPPFRLVVAGKCYRYEKVNASNNAIFYQFQGFSLQSGLSMADLKGTLFYFAKSFFGEKREFRFRCKYYPEVEPGAGLDINCAFCNKKGCQVCKGRGWIEMLGSGMIHPNILQGMGYDPKKISGFAFGMGLDRIVMDRFGIKDIRSLYNGDIQYDL</sequence>
<dbReference type="InterPro" id="IPR006195">
    <property type="entry name" value="aa-tRNA-synth_II"/>
</dbReference>
<dbReference type="InterPro" id="IPR004188">
    <property type="entry name" value="Phe-tRNA_ligase_II_N"/>
</dbReference>
<evidence type="ECO:0000256" key="1">
    <source>
        <dbReference type="ARBA" id="ARBA00004496"/>
    </source>
</evidence>
<name>A0A0G0HDV8_9BACT</name>
<dbReference type="SUPFAM" id="SSF46589">
    <property type="entry name" value="tRNA-binding arm"/>
    <property type="match status" value="1"/>
</dbReference>
<evidence type="ECO:0000256" key="11">
    <source>
        <dbReference type="ARBA" id="ARBA00023146"/>
    </source>
</evidence>
<evidence type="ECO:0000256" key="3">
    <source>
        <dbReference type="ARBA" id="ARBA00011209"/>
    </source>
</evidence>
<dbReference type="SUPFAM" id="SSF55681">
    <property type="entry name" value="Class II aaRS and biotin synthetases"/>
    <property type="match status" value="1"/>
</dbReference>
<evidence type="ECO:0000256" key="7">
    <source>
        <dbReference type="ARBA" id="ARBA00022741"/>
    </source>
</evidence>
<dbReference type="GO" id="GO:0005524">
    <property type="term" value="F:ATP binding"/>
    <property type="evidence" value="ECO:0007669"/>
    <property type="project" value="UniProtKB-UniRule"/>
</dbReference>
<dbReference type="GO" id="GO:0004826">
    <property type="term" value="F:phenylalanine-tRNA ligase activity"/>
    <property type="evidence" value="ECO:0007669"/>
    <property type="project" value="UniProtKB-UniRule"/>
</dbReference>
<feature type="binding site" evidence="13">
    <location>
        <position position="252"/>
    </location>
    <ligand>
        <name>Mg(2+)</name>
        <dbReference type="ChEBI" id="CHEBI:18420"/>
        <note>shared with beta subunit</note>
    </ligand>
</feature>
<dbReference type="GO" id="GO:0006432">
    <property type="term" value="P:phenylalanyl-tRNA aminoacylation"/>
    <property type="evidence" value="ECO:0007669"/>
    <property type="project" value="UniProtKB-UniRule"/>
</dbReference>
<evidence type="ECO:0000256" key="6">
    <source>
        <dbReference type="ARBA" id="ARBA00022723"/>
    </source>
</evidence>
<dbReference type="PANTHER" id="PTHR11538">
    <property type="entry name" value="PHENYLALANYL-TRNA SYNTHETASE"/>
    <property type="match status" value="1"/>
</dbReference>